<dbReference type="PANTHER" id="PTHR43380:SF1">
    <property type="entry name" value="2-OXOISOVALERATE DEHYDROGENASE SUBUNIT ALPHA, MITOCHONDRIAL"/>
    <property type="match status" value="1"/>
</dbReference>
<gene>
    <name evidence="4" type="ORF">GH714_021935</name>
</gene>
<feature type="domain" description="Dehydrogenase E1 component" evidence="3">
    <location>
        <begin position="80"/>
        <end position="132"/>
    </location>
</feature>
<evidence type="ECO:0000256" key="2">
    <source>
        <dbReference type="SAM" id="MobiDB-lite"/>
    </source>
</evidence>
<evidence type="ECO:0000259" key="3">
    <source>
        <dbReference type="Pfam" id="PF00676"/>
    </source>
</evidence>
<comment type="caution">
    <text evidence="4">The sequence shown here is derived from an EMBL/GenBank/DDBJ whole genome shotgun (WGS) entry which is preliminary data.</text>
</comment>
<evidence type="ECO:0000313" key="5">
    <source>
        <dbReference type="Proteomes" id="UP000467840"/>
    </source>
</evidence>
<evidence type="ECO:0000256" key="1">
    <source>
        <dbReference type="ARBA" id="ARBA00023002"/>
    </source>
</evidence>
<dbReference type="AlphaFoldDB" id="A0A6A6LZH9"/>
<reference evidence="4 5" key="1">
    <citation type="journal article" date="2020" name="Mol. Plant">
        <title>The Chromosome-Based Rubber Tree Genome Provides New Insights into Spurge Genome Evolution and Rubber Biosynthesis.</title>
        <authorList>
            <person name="Liu J."/>
            <person name="Shi C."/>
            <person name="Shi C.C."/>
            <person name="Li W."/>
            <person name="Zhang Q.J."/>
            <person name="Zhang Y."/>
            <person name="Li K."/>
            <person name="Lu H.F."/>
            <person name="Shi C."/>
            <person name="Zhu S.T."/>
            <person name="Xiao Z.Y."/>
            <person name="Nan H."/>
            <person name="Yue Y."/>
            <person name="Zhu X.G."/>
            <person name="Wu Y."/>
            <person name="Hong X.N."/>
            <person name="Fan G.Y."/>
            <person name="Tong Y."/>
            <person name="Zhang D."/>
            <person name="Mao C.L."/>
            <person name="Liu Y.L."/>
            <person name="Hao S.J."/>
            <person name="Liu W.Q."/>
            <person name="Lv M.Q."/>
            <person name="Zhang H.B."/>
            <person name="Liu Y."/>
            <person name="Hu-Tang G.R."/>
            <person name="Wang J.P."/>
            <person name="Wang J.H."/>
            <person name="Sun Y.H."/>
            <person name="Ni S.B."/>
            <person name="Chen W.B."/>
            <person name="Zhang X.C."/>
            <person name="Jiao Y.N."/>
            <person name="Eichler E.E."/>
            <person name="Li G.H."/>
            <person name="Liu X."/>
            <person name="Gao L.Z."/>
        </authorList>
    </citation>
    <scope>NUCLEOTIDE SEQUENCE [LARGE SCALE GENOMIC DNA]</scope>
    <source>
        <strain evidence="5">cv. GT1</strain>
        <tissue evidence="4">Leaf</tissue>
    </source>
</reference>
<evidence type="ECO:0000313" key="4">
    <source>
        <dbReference type="EMBL" id="KAF2306841.1"/>
    </source>
</evidence>
<name>A0A6A6LZH9_HEVBR</name>
<keyword evidence="5" id="KW-1185">Reference proteome</keyword>
<dbReference type="GO" id="GO:0016624">
    <property type="term" value="F:oxidoreductase activity, acting on the aldehyde or oxo group of donors, disulfide as acceptor"/>
    <property type="evidence" value="ECO:0007669"/>
    <property type="project" value="InterPro"/>
</dbReference>
<dbReference type="GO" id="GO:0009083">
    <property type="term" value="P:branched-chain amino acid catabolic process"/>
    <property type="evidence" value="ECO:0007669"/>
    <property type="project" value="TreeGrafter"/>
</dbReference>
<dbReference type="Proteomes" id="UP000467840">
    <property type="component" value="Chromosome 9"/>
</dbReference>
<feature type="compositionally biased region" description="Basic and acidic residues" evidence="2">
    <location>
        <begin position="165"/>
        <end position="180"/>
    </location>
</feature>
<dbReference type="SUPFAM" id="SSF52518">
    <property type="entry name" value="Thiamin diphosphate-binding fold (THDP-binding)"/>
    <property type="match status" value="2"/>
</dbReference>
<dbReference type="EMBL" id="JAAGAX010000008">
    <property type="protein sequence ID" value="KAF2306841.1"/>
    <property type="molecule type" value="Genomic_DNA"/>
</dbReference>
<keyword evidence="1" id="KW-0560">Oxidoreductase</keyword>
<sequence>MYSEMVTLQMMDTIFYEAQRQGRISFYVTSVGEEATNIASAAALAADDVVLPQAMALLLRVKLMESKAYGLMEMMLLLFYRTIRAAREIAISEQRPILVEALTYRVGHHSTSDDSTKYRPADEIEYWKNGTKPSIAGDSSCRKNREASLGNLFSDVYDLPPSNLREQEKQLRETINRHPQDYPSDVPM</sequence>
<feature type="domain" description="Dehydrogenase E1 component" evidence="3">
    <location>
        <begin position="4"/>
        <end position="53"/>
    </location>
</feature>
<dbReference type="PANTHER" id="PTHR43380">
    <property type="entry name" value="2-OXOISOVALERATE DEHYDROGENASE SUBUNIT ALPHA, MITOCHONDRIAL"/>
    <property type="match status" value="1"/>
</dbReference>
<feature type="region of interest" description="Disordered" evidence="2">
    <location>
        <begin position="159"/>
        <end position="188"/>
    </location>
</feature>
<dbReference type="Gene3D" id="3.40.50.970">
    <property type="match status" value="2"/>
</dbReference>
<dbReference type="Pfam" id="PF00676">
    <property type="entry name" value="E1_dh"/>
    <property type="match status" value="2"/>
</dbReference>
<dbReference type="InterPro" id="IPR029061">
    <property type="entry name" value="THDP-binding"/>
</dbReference>
<dbReference type="InterPro" id="IPR050771">
    <property type="entry name" value="Alpha-ketoacid_DH_E1_comp"/>
</dbReference>
<organism evidence="4 5">
    <name type="scientific">Hevea brasiliensis</name>
    <name type="common">Para rubber tree</name>
    <name type="synonym">Siphonia brasiliensis</name>
    <dbReference type="NCBI Taxonomy" id="3981"/>
    <lineage>
        <taxon>Eukaryota</taxon>
        <taxon>Viridiplantae</taxon>
        <taxon>Streptophyta</taxon>
        <taxon>Embryophyta</taxon>
        <taxon>Tracheophyta</taxon>
        <taxon>Spermatophyta</taxon>
        <taxon>Magnoliopsida</taxon>
        <taxon>eudicotyledons</taxon>
        <taxon>Gunneridae</taxon>
        <taxon>Pentapetalae</taxon>
        <taxon>rosids</taxon>
        <taxon>fabids</taxon>
        <taxon>Malpighiales</taxon>
        <taxon>Euphorbiaceae</taxon>
        <taxon>Crotonoideae</taxon>
        <taxon>Micrandreae</taxon>
        <taxon>Hevea</taxon>
    </lineage>
</organism>
<proteinExistence type="predicted"/>
<protein>
    <recommendedName>
        <fullName evidence="3">Dehydrogenase E1 component domain-containing protein</fullName>
    </recommendedName>
</protein>
<accession>A0A6A6LZH9</accession>
<dbReference type="InterPro" id="IPR001017">
    <property type="entry name" value="DH_E1"/>
</dbReference>